<feature type="domain" description="BON" evidence="3">
    <location>
        <begin position="34"/>
        <end position="103"/>
    </location>
</feature>
<name>A0A1I2NDS2_9ACTN</name>
<dbReference type="SUPFAM" id="SSF54631">
    <property type="entry name" value="CBS-domain pair"/>
    <property type="match status" value="1"/>
</dbReference>
<dbReference type="AlphaFoldDB" id="A0A1I2NDS2"/>
<dbReference type="PROSITE" id="PS51371">
    <property type="entry name" value="CBS"/>
    <property type="match status" value="1"/>
</dbReference>
<sequence>MAVQNVERLPVVEETDRLRGIVSRGDLLRIFLRRDDVIRDDITGHVLPRTLGPASSEVTVGVCEGQVALGGSVDVKGLTPVVERPCRSVDGVVPVYEHVAYRNDDSRTPGTWDRGGCPSSPGTGRVRGPSRCESAARTSVTRAIQPPGERPARWRTRPGP</sequence>
<dbReference type="OrthoDB" id="2111978at2"/>
<evidence type="ECO:0000313" key="5">
    <source>
        <dbReference type="EMBL" id="SFF99511.1"/>
    </source>
</evidence>
<protein>
    <submittedName>
        <fullName evidence="5">CBS domain-containing protein</fullName>
    </submittedName>
</protein>
<evidence type="ECO:0000259" key="4">
    <source>
        <dbReference type="PROSITE" id="PS51371"/>
    </source>
</evidence>
<feature type="domain" description="CBS" evidence="4">
    <location>
        <begin position="1"/>
        <end position="37"/>
    </location>
</feature>
<organism evidence="5 6">
    <name type="scientific">Streptomyces mirabilis</name>
    <dbReference type="NCBI Taxonomy" id="68239"/>
    <lineage>
        <taxon>Bacteria</taxon>
        <taxon>Bacillati</taxon>
        <taxon>Actinomycetota</taxon>
        <taxon>Actinomycetes</taxon>
        <taxon>Kitasatosporales</taxon>
        <taxon>Streptomycetaceae</taxon>
        <taxon>Streptomyces</taxon>
    </lineage>
</organism>
<feature type="region of interest" description="Disordered" evidence="2">
    <location>
        <begin position="106"/>
        <end position="160"/>
    </location>
</feature>
<evidence type="ECO:0000256" key="2">
    <source>
        <dbReference type="SAM" id="MobiDB-lite"/>
    </source>
</evidence>
<dbReference type="InterPro" id="IPR007055">
    <property type="entry name" value="BON_dom"/>
</dbReference>
<accession>A0A1I2NDS2</accession>
<dbReference type="Pfam" id="PF00571">
    <property type="entry name" value="CBS"/>
    <property type="match status" value="1"/>
</dbReference>
<evidence type="ECO:0000256" key="1">
    <source>
        <dbReference type="PROSITE-ProRule" id="PRU00703"/>
    </source>
</evidence>
<reference evidence="5 6" key="1">
    <citation type="submission" date="2016-10" db="EMBL/GenBank/DDBJ databases">
        <authorList>
            <person name="de Groot N.N."/>
        </authorList>
    </citation>
    <scope>NUCLEOTIDE SEQUENCE [LARGE SCALE GENOMIC DNA]</scope>
    <source>
        <strain evidence="5 6">OK461</strain>
    </source>
</reference>
<dbReference type="Gene3D" id="3.10.580.10">
    <property type="entry name" value="CBS-domain"/>
    <property type="match status" value="1"/>
</dbReference>
<dbReference type="InterPro" id="IPR000644">
    <property type="entry name" value="CBS_dom"/>
</dbReference>
<gene>
    <name evidence="5" type="ORF">SAMN02787118_114235</name>
</gene>
<evidence type="ECO:0000259" key="3">
    <source>
        <dbReference type="PROSITE" id="PS50914"/>
    </source>
</evidence>
<proteinExistence type="predicted"/>
<dbReference type="PROSITE" id="PS50914">
    <property type="entry name" value="BON"/>
    <property type="match status" value="1"/>
</dbReference>
<dbReference type="Proteomes" id="UP000181942">
    <property type="component" value="Unassembled WGS sequence"/>
</dbReference>
<evidence type="ECO:0000313" key="6">
    <source>
        <dbReference type="Proteomes" id="UP000181942"/>
    </source>
</evidence>
<dbReference type="InterPro" id="IPR046342">
    <property type="entry name" value="CBS_dom_sf"/>
</dbReference>
<keyword evidence="1" id="KW-0129">CBS domain</keyword>
<dbReference type="EMBL" id="FONR01000014">
    <property type="protein sequence ID" value="SFF99511.1"/>
    <property type="molecule type" value="Genomic_DNA"/>
</dbReference>